<protein>
    <submittedName>
        <fullName evidence="1">SGNH/GDSL hydrolase family protein</fullName>
    </submittedName>
</protein>
<comment type="caution">
    <text evidence="1">The sequence shown here is derived from an EMBL/GenBank/DDBJ whole genome shotgun (WGS) entry which is preliminary data.</text>
</comment>
<sequence length="399" mass="39774">MQHTWKLAALATAALLTACGGGGSDAPANRAGLTNVITMGDSLASVGLKAADGSHVAGTLATITGSSNEPTVVWTERVAQGMGIGGTLCSYYNPADTTVTSASCNSYAVSGARINAASTGNAKADSIQKQITEAAANKGSFKATDLILLDGGGNDVADLVGAALQAQAGSPAGFQALLGSLGSASAPALAALAQKDSAQAGGAYLTALANVFAAKIKSDLLDKGASHVAVLNTPDVSKTPRFTALLSGVQARTTAGAKAQGASDAVAAAAGADAAAKARALTSGWVVAYNTALAAALGSDSRIALVDFYTEFNAQIADPAQFDLANVTDTACPATGRDSSGLPSYSFATCTAANLDAIAGKTAGWWQRYAFSDGFHPTPYGHSLMGALVSRTLAQKGWF</sequence>
<dbReference type="EMBL" id="JAWDIE010000008">
    <property type="protein sequence ID" value="MEJ7138077.1"/>
    <property type="molecule type" value="Genomic_DNA"/>
</dbReference>
<evidence type="ECO:0000313" key="1">
    <source>
        <dbReference type="EMBL" id="MEJ7138077.1"/>
    </source>
</evidence>
<dbReference type="Proteomes" id="UP001364695">
    <property type="component" value="Unassembled WGS sequence"/>
</dbReference>
<accession>A0ACC6P1L9</accession>
<reference evidence="1" key="1">
    <citation type="submission" date="2023-10" db="EMBL/GenBank/DDBJ databases">
        <title>Amphibacter perezi, gen. nov., sp. nov. a novel taxa of the family Comamonadaceae, class Betaproteobacteria isolated from the skin microbiota of Pelophylax perezi from different populations.</title>
        <authorList>
            <person name="Costa S."/>
            <person name="Proenca D.N."/>
            <person name="Lopes I."/>
            <person name="Morais P.V."/>
        </authorList>
    </citation>
    <scope>NUCLEOTIDE SEQUENCE</scope>
    <source>
        <strain evidence="1">SL12-8</strain>
    </source>
</reference>
<evidence type="ECO:0000313" key="2">
    <source>
        <dbReference type="Proteomes" id="UP001364695"/>
    </source>
</evidence>
<gene>
    <name evidence="1" type="ORF">RV045_06490</name>
</gene>
<proteinExistence type="predicted"/>
<name>A0ACC6P1L9_9BURK</name>
<keyword evidence="2" id="KW-1185">Reference proteome</keyword>
<organism evidence="1 2">
    <name type="scientific">Amphibiibacter pelophylacis</name>
    <dbReference type="NCBI Taxonomy" id="1799477"/>
    <lineage>
        <taxon>Bacteria</taxon>
        <taxon>Pseudomonadati</taxon>
        <taxon>Pseudomonadota</taxon>
        <taxon>Betaproteobacteria</taxon>
        <taxon>Burkholderiales</taxon>
        <taxon>Sphaerotilaceae</taxon>
        <taxon>Amphibiibacter</taxon>
    </lineage>
</organism>
<keyword evidence="1" id="KW-0378">Hydrolase</keyword>